<feature type="transmembrane region" description="Helical" evidence="1">
    <location>
        <begin position="174"/>
        <end position="195"/>
    </location>
</feature>
<proteinExistence type="predicted"/>
<keyword evidence="1" id="KW-0472">Membrane</keyword>
<evidence type="ECO:0000313" key="3">
    <source>
        <dbReference type="Proteomes" id="UP000253606"/>
    </source>
</evidence>
<dbReference type="EMBL" id="CP030840">
    <property type="protein sequence ID" value="AXC14360.1"/>
    <property type="molecule type" value="Genomic_DNA"/>
</dbReference>
<gene>
    <name evidence="2" type="ORF">ACPOL_5104</name>
</gene>
<reference evidence="2 3" key="1">
    <citation type="journal article" date="2018" name="Front. Microbiol.">
        <title>Hydrolytic Capabilities as a Key to Environmental Success: Chitinolytic and Cellulolytic Acidobacteria From Acidic Sub-arctic Soils and Boreal Peatlands.</title>
        <authorList>
            <person name="Belova S.E."/>
            <person name="Ravin N.V."/>
            <person name="Pankratov T.A."/>
            <person name="Rakitin A.L."/>
            <person name="Ivanova A.A."/>
            <person name="Beletsky A.V."/>
            <person name="Mardanov A.V."/>
            <person name="Sinninghe Damste J.S."/>
            <person name="Dedysh S.N."/>
        </authorList>
    </citation>
    <scope>NUCLEOTIDE SEQUENCE [LARGE SCALE GENOMIC DNA]</scope>
    <source>
        <strain evidence="2 3">SBC82</strain>
    </source>
</reference>
<feature type="transmembrane region" description="Helical" evidence="1">
    <location>
        <begin position="109"/>
        <end position="126"/>
    </location>
</feature>
<accession>A0A2Z5G5U9</accession>
<dbReference type="Proteomes" id="UP000253606">
    <property type="component" value="Chromosome"/>
</dbReference>
<dbReference type="AlphaFoldDB" id="A0A2Z5G5U9"/>
<dbReference type="KEGG" id="abas:ACPOL_5104"/>
<keyword evidence="1" id="KW-0812">Transmembrane</keyword>
<evidence type="ECO:0000313" key="2">
    <source>
        <dbReference type="EMBL" id="AXC14360.1"/>
    </source>
</evidence>
<evidence type="ECO:0000256" key="1">
    <source>
        <dbReference type="SAM" id="Phobius"/>
    </source>
</evidence>
<protein>
    <submittedName>
        <fullName evidence="2">Uncharacterized protein</fullName>
    </submittedName>
</protein>
<feature type="transmembrane region" description="Helical" evidence="1">
    <location>
        <begin position="133"/>
        <end position="154"/>
    </location>
</feature>
<feature type="transmembrane region" description="Helical" evidence="1">
    <location>
        <begin position="80"/>
        <end position="97"/>
    </location>
</feature>
<organism evidence="2 3">
    <name type="scientific">Acidisarcina polymorpha</name>
    <dbReference type="NCBI Taxonomy" id="2211140"/>
    <lineage>
        <taxon>Bacteria</taxon>
        <taxon>Pseudomonadati</taxon>
        <taxon>Acidobacteriota</taxon>
        <taxon>Terriglobia</taxon>
        <taxon>Terriglobales</taxon>
        <taxon>Acidobacteriaceae</taxon>
        <taxon>Acidisarcina</taxon>
    </lineage>
</organism>
<feature type="transmembrane region" description="Helical" evidence="1">
    <location>
        <begin position="49"/>
        <end position="68"/>
    </location>
</feature>
<keyword evidence="3" id="KW-1185">Reference proteome</keyword>
<keyword evidence="1" id="KW-1133">Transmembrane helix</keyword>
<name>A0A2Z5G5U9_9BACT</name>
<sequence length="247" mass="27121">MHTHLPWHAPLILCLGTWLIYIADRILDGSHSSTLTPLRERHYFHARHRTAFLSAAAIVGSVLVWLILMRMMPQARYEDTILFLGALCYLFLVHSPASNQNPWLPKELAVGIVFAGATAIPAWSRIDGRRMTLLPAIAIFAALCWLNCVAIERWENDLPITASSLAGSHPSTRWASNNFRVVAWSLAVAAASLVLLKPGNPVYLAALMAAACLATVDGFREELSPLALRIAADASLLTPLLVLPFVR</sequence>